<keyword evidence="2" id="KW-1185">Reference proteome</keyword>
<accession>A0A7J7LJ28</accession>
<evidence type="ECO:0000313" key="2">
    <source>
        <dbReference type="Proteomes" id="UP000541444"/>
    </source>
</evidence>
<evidence type="ECO:0000313" key="1">
    <source>
        <dbReference type="EMBL" id="KAF6142681.1"/>
    </source>
</evidence>
<name>A0A7J7LJ28_9MAGN</name>
<sequence>MIRYVCKERQIYPWWVFIIRLNDGHTLTLKNGHFIHKCSGKNDTLNKNTNPIWVVKNMENLIRDASTTKPMQISDIVYKRFGVRVSYYTAWNARNMVMEKIVGSYDKGYALCPELCVEI</sequence>
<proteinExistence type="predicted"/>
<gene>
    <name evidence="1" type="ORF">GIB67_015167</name>
</gene>
<protein>
    <submittedName>
        <fullName evidence="1">Uncharacterized protein</fullName>
    </submittedName>
</protein>
<dbReference type="AlphaFoldDB" id="A0A7J7LJ28"/>
<comment type="caution">
    <text evidence="1">The sequence shown here is derived from an EMBL/GenBank/DDBJ whole genome shotgun (WGS) entry which is preliminary data.</text>
</comment>
<dbReference type="EMBL" id="JACGCM010002249">
    <property type="protein sequence ID" value="KAF6142681.1"/>
    <property type="molecule type" value="Genomic_DNA"/>
</dbReference>
<organism evidence="1 2">
    <name type="scientific">Kingdonia uniflora</name>
    <dbReference type="NCBI Taxonomy" id="39325"/>
    <lineage>
        <taxon>Eukaryota</taxon>
        <taxon>Viridiplantae</taxon>
        <taxon>Streptophyta</taxon>
        <taxon>Embryophyta</taxon>
        <taxon>Tracheophyta</taxon>
        <taxon>Spermatophyta</taxon>
        <taxon>Magnoliopsida</taxon>
        <taxon>Ranunculales</taxon>
        <taxon>Circaeasteraceae</taxon>
        <taxon>Kingdonia</taxon>
    </lineage>
</organism>
<dbReference type="Proteomes" id="UP000541444">
    <property type="component" value="Unassembled WGS sequence"/>
</dbReference>
<reference evidence="1 2" key="1">
    <citation type="journal article" date="2020" name="IScience">
        <title>Genome Sequencing of the Endangered Kingdonia uniflora (Circaeasteraceae, Ranunculales) Reveals Potential Mechanisms of Evolutionary Specialization.</title>
        <authorList>
            <person name="Sun Y."/>
            <person name="Deng T."/>
            <person name="Zhang A."/>
            <person name="Moore M.J."/>
            <person name="Landis J.B."/>
            <person name="Lin N."/>
            <person name="Zhang H."/>
            <person name="Zhang X."/>
            <person name="Huang J."/>
            <person name="Zhang X."/>
            <person name="Sun H."/>
            <person name="Wang H."/>
        </authorList>
    </citation>
    <scope>NUCLEOTIDE SEQUENCE [LARGE SCALE GENOMIC DNA]</scope>
    <source>
        <strain evidence="1">TB1705</strain>
        <tissue evidence="1">Leaf</tissue>
    </source>
</reference>